<sequence>VPIVLVVVAITIVGIPLAFAGSVAFGLLVWLGTIYGRFILGTWLLSLADIENRWAALLVGVLAVAVLRLVPVLGALTRFVVFLLGFGALVAVLVDGYRDRRDRRERAPRAPEADDTEAEPAD</sequence>
<feature type="transmembrane region" description="Helical" evidence="2">
    <location>
        <begin position="79"/>
        <end position="97"/>
    </location>
</feature>
<keyword evidence="2" id="KW-1133">Transmembrane helix</keyword>
<feature type="domain" description="DUF8173" evidence="3">
    <location>
        <begin position="1"/>
        <end position="92"/>
    </location>
</feature>
<dbReference type="AlphaFoldDB" id="M0D0U5"/>
<keyword evidence="2" id="KW-0472">Membrane</keyword>
<protein>
    <recommendedName>
        <fullName evidence="3">DUF8173 domain-containing protein</fullName>
    </recommendedName>
</protein>
<evidence type="ECO:0000256" key="2">
    <source>
        <dbReference type="SAM" id="Phobius"/>
    </source>
</evidence>
<feature type="transmembrane region" description="Helical" evidence="2">
    <location>
        <begin position="54"/>
        <end position="73"/>
    </location>
</feature>
<dbReference type="Pfam" id="PF26514">
    <property type="entry name" value="DUF8173"/>
    <property type="match status" value="1"/>
</dbReference>
<dbReference type="PATRIC" id="fig|797114.5.peg.1563"/>
<keyword evidence="5" id="KW-1185">Reference proteome</keyword>
<evidence type="ECO:0000259" key="3">
    <source>
        <dbReference type="Pfam" id="PF26514"/>
    </source>
</evidence>
<comment type="caution">
    <text evidence="4">The sequence shown here is derived from an EMBL/GenBank/DDBJ whole genome shotgun (WGS) entry which is preliminary data.</text>
</comment>
<feature type="non-terminal residue" evidence="4">
    <location>
        <position position="1"/>
    </location>
</feature>
<proteinExistence type="predicted"/>
<keyword evidence="2" id="KW-0812">Transmembrane</keyword>
<name>M0D0U5_9EURY</name>
<dbReference type="Proteomes" id="UP000011626">
    <property type="component" value="Unassembled WGS sequence"/>
</dbReference>
<feature type="compositionally biased region" description="Basic and acidic residues" evidence="1">
    <location>
        <begin position="100"/>
        <end position="112"/>
    </location>
</feature>
<feature type="transmembrane region" description="Helical" evidence="2">
    <location>
        <begin position="6"/>
        <end position="33"/>
    </location>
</feature>
<dbReference type="eggNOG" id="arCOG04555">
    <property type="taxonomic scope" value="Archaea"/>
</dbReference>
<dbReference type="EMBL" id="AOIU01000013">
    <property type="protein sequence ID" value="ELZ27779.1"/>
    <property type="molecule type" value="Genomic_DNA"/>
</dbReference>
<feature type="region of interest" description="Disordered" evidence="1">
    <location>
        <begin position="100"/>
        <end position="122"/>
    </location>
</feature>
<accession>M0D0U5</accession>
<feature type="compositionally biased region" description="Acidic residues" evidence="1">
    <location>
        <begin position="113"/>
        <end position="122"/>
    </location>
</feature>
<organism evidence="4 5">
    <name type="scientific">Halosimplex carlsbadense 2-9-1</name>
    <dbReference type="NCBI Taxonomy" id="797114"/>
    <lineage>
        <taxon>Archaea</taxon>
        <taxon>Methanobacteriati</taxon>
        <taxon>Methanobacteriota</taxon>
        <taxon>Stenosarchaea group</taxon>
        <taxon>Halobacteria</taxon>
        <taxon>Halobacteriales</taxon>
        <taxon>Haloarculaceae</taxon>
        <taxon>Halosimplex</taxon>
    </lineage>
</organism>
<reference evidence="4 5" key="1">
    <citation type="journal article" date="2014" name="PLoS Genet.">
        <title>Phylogenetically driven sequencing of extremely halophilic archaea reveals strategies for static and dynamic osmo-response.</title>
        <authorList>
            <person name="Becker E.A."/>
            <person name="Seitzer P.M."/>
            <person name="Tritt A."/>
            <person name="Larsen D."/>
            <person name="Krusor M."/>
            <person name="Yao A.I."/>
            <person name="Wu D."/>
            <person name="Madern D."/>
            <person name="Eisen J.A."/>
            <person name="Darling A.E."/>
            <person name="Facciotti M.T."/>
        </authorList>
    </citation>
    <scope>NUCLEOTIDE SEQUENCE [LARGE SCALE GENOMIC DNA]</scope>
    <source>
        <strain evidence="4 5">2-9-1</strain>
    </source>
</reference>
<evidence type="ECO:0000256" key="1">
    <source>
        <dbReference type="SAM" id="MobiDB-lite"/>
    </source>
</evidence>
<evidence type="ECO:0000313" key="5">
    <source>
        <dbReference type="Proteomes" id="UP000011626"/>
    </source>
</evidence>
<dbReference type="InterPro" id="IPR058486">
    <property type="entry name" value="DUF8173"/>
</dbReference>
<gene>
    <name evidence="4" type="ORF">C475_07655</name>
</gene>
<evidence type="ECO:0000313" key="4">
    <source>
        <dbReference type="EMBL" id="ELZ27779.1"/>
    </source>
</evidence>